<sequence length="760" mass="82729">MADYDKESAGLTTSRPKPQSRKWIWIGVPVAIVVILAAVLGGVLGSRAHKNSSSTSGNAAASSPSGEAAASQAASIKEQVGLFPTGTDSQYLLPIYPSTTNTAAFTSPTFNPSSNVALAWPKDPFQPSNAQPTAPRTDRPRLIAPAYKWAALPQLIKTDPYLKFWNETIFGNATEYYGLPPVVYHMDGSSGILDNAREIKMRVKAFSYVYRMTNDTKWLDRTFIELQNAAGNGTTPFGPNNQTKWNPGHFLDTAEFTAAFAIAYDWLYDAWSPDQRSSILTSMMFYGLEQGVAAYEQNAWWSVGIEGNWNCVCNSGLTMGALAILGDDTTGTAEAILANTLPNALQNCIFAVSSDGTWSETANYWYFGTTGHAEMASSLMTATGSDFGLLKNNLNLNKTGLYHMHVTGPGSLFAYGDHGPNKFSTTANSILFYGDQLQHPEYVLFQRDQHDAPEPNSMFWYNPEVSGAFWDAMPLDHVFDNSTDQWAAMRSSWTDEDALYVAIKAGTLTGHQTHNDLDCGDFVLDALGTRWAGELGSGDYLSTGYFSSDAQDSQRWLYYRKRTEGQNTILVDQANQLVTAAPTIKFDSSGTEQGSSTVLEVSSDSTAFFTADLTSAYANVTSFKRGIRMINGRKQVLLQDDINASGSIMWRMHTNATVSVSGTSATLTIGDQKLQMTILNPPDGVSMTTGVAQRFDNDPALPEGQVDQPNPGVTVVMINLPAGSYSLQVLFNPQWSGMSGSDFKTPPAVSIDDWSLTSHN</sequence>
<name>A0A2G8SDB0_9APHY</name>
<feature type="transmembrane region" description="Helical" evidence="2">
    <location>
        <begin position="23"/>
        <end position="44"/>
    </location>
</feature>
<organism evidence="4 5">
    <name type="scientific">Ganoderma sinense ZZ0214-1</name>
    <dbReference type="NCBI Taxonomy" id="1077348"/>
    <lineage>
        <taxon>Eukaryota</taxon>
        <taxon>Fungi</taxon>
        <taxon>Dikarya</taxon>
        <taxon>Basidiomycota</taxon>
        <taxon>Agaricomycotina</taxon>
        <taxon>Agaricomycetes</taxon>
        <taxon>Polyporales</taxon>
        <taxon>Polyporaceae</taxon>
        <taxon>Ganoderma</taxon>
    </lineage>
</organism>
<dbReference type="OrthoDB" id="3476529at2759"/>
<evidence type="ECO:0000313" key="5">
    <source>
        <dbReference type="Proteomes" id="UP000230002"/>
    </source>
</evidence>
<dbReference type="PANTHER" id="PTHR38045">
    <property type="entry name" value="CHROMOSOME 1, WHOLE GENOME SHOTGUN SEQUENCE"/>
    <property type="match status" value="1"/>
</dbReference>
<proteinExistence type="predicted"/>
<protein>
    <recommendedName>
        <fullName evidence="3">Heparinase II/III-like C-terminal domain-containing protein</fullName>
    </recommendedName>
</protein>
<accession>A0A2G8SDB0</accession>
<evidence type="ECO:0000256" key="1">
    <source>
        <dbReference type="ARBA" id="ARBA00004196"/>
    </source>
</evidence>
<keyword evidence="5" id="KW-1185">Reference proteome</keyword>
<dbReference type="InterPro" id="IPR012480">
    <property type="entry name" value="Hepar_II_III_C"/>
</dbReference>
<evidence type="ECO:0000259" key="3">
    <source>
        <dbReference type="Pfam" id="PF07940"/>
    </source>
</evidence>
<keyword evidence="2" id="KW-1133">Transmembrane helix</keyword>
<dbReference type="Pfam" id="PF07940">
    <property type="entry name" value="Hepar_II_III_C"/>
    <property type="match status" value="1"/>
</dbReference>
<dbReference type="EMBL" id="AYKW01000012">
    <property type="protein sequence ID" value="PIL31749.1"/>
    <property type="molecule type" value="Genomic_DNA"/>
</dbReference>
<dbReference type="Gene3D" id="2.70.98.70">
    <property type="match status" value="1"/>
</dbReference>
<comment type="caution">
    <text evidence="4">The sequence shown here is derived from an EMBL/GenBank/DDBJ whole genome shotgun (WGS) entry which is preliminary data.</text>
</comment>
<dbReference type="Gene3D" id="1.50.10.100">
    <property type="entry name" value="Chondroitin AC/alginate lyase"/>
    <property type="match status" value="1"/>
</dbReference>
<dbReference type="AlphaFoldDB" id="A0A2G8SDB0"/>
<reference evidence="4 5" key="1">
    <citation type="journal article" date="2015" name="Sci. Rep.">
        <title>Chromosome-level genome map provides insights into diverse defense mechanisms in the medicinal fungus Ganoderma sinense.</title>
        <authorList>
            <person name="Zhu Y."/>
            <person name="Xu J."/>
            <person name="Sun C."/>
            <person name="Zhou S."/>
            <person name="Xu H."/>
            <person name="Nelson D.R."/>
            <person name="Qian J."/>
            <person name="Song J."/>
            <person name="Luo H."/>
            <person name="Xiang L."/>
            <person name="Li Y."/>
            <person name="Xu Z."/>
            <person name="Ji A."/>
            <person name="Wang L."/>
            <person name="Lu S."/>
            <person name="Hayward A."/>
            <person name="Sun W."/>
            <person name="Li X."/>
            <person name="Schwartz D.C."/>
            <person name="Wang Y."/>
            <person name="Chen S."/>
        </authorList>
    </citation>
    <scope>NUCLEOTIDE SEQUENCE [LARGE SCALE GENOMIC DNA]</scope>
    <source>
        <strain evidence="4 5">ZZ0214-1</strain>
    </source>
</reference>
<gene>
    <name evidence="4" type="ORF">GSI_06453</name>
</gene>
<keyword evidence="2" id="KW-0812">Transmembrane</keyword>
<dbReference type="InterPro" id="IPR008929">
    <property type="entry name" value="Chondroitin_lyas"/>
</dbReference>
<comment type="subcellular location">
    <subcellularLocation>
        <location evidence="1">Cell envelope</location>
    </subcellularLocation>
</comment>
<dbReference type="GO" id="GO:0016829">
    <property type="term" value="F:lyase activity"/>
    <property type="evidence" value="ECO:0007669"/>
    <property type="project" value="InterPro"/>
</dbReference>
<dbReference type="STRING" id="1077348.A0A2G8SDB0"/>
<dbReference type="Proteomes" id="UP000230002">
    <property type="component" value="Unassembled WGS sequence"/>
</dbReference>
<keyword evidence="2" id="KW-0472">Membrane</keyword>
<dbReference type="PANTHER" id="PTHR38045:SF1">
    <property type="entry name" value="HEPARINASE II_III-LIKE PROTEIN"/>
    <property type="match status" value="1"/>
</dbReference>
<dbReference type="SUPFAM" id="SSF48230">
    <property type="entry name" value="Chondroitin AC/alginate lyase"/>
    <property type="match status" value="1"/>
</dbReference>
<feature type="domain" description="Heparinase II/III-like C-terminal" evidence="3">
    <location>
        <begin position="487"/>
        <end position="684"/>
    </location>
</feature>
<evidence type="ECO:0000313" key="4">
    <source>
        <dbReference type="EMBL" id="PIL31749.1"/>
    </source>
</evidence>
<evidence type="ECO:0000256" key="2">
    <source>
        <dbReference type="SAM" id="Phobius"/>
    </source>
</evidence>